<evidence type="ECO:0000313" key="3">
    <source>
        <dbReference type="Proteomes" id="UP000184278"/>
    </source>
</evidence>
<proteinExistence type="predicted"/>
<feature type="transmembrane region" description="Helical" evidence="1">
    <location>
        <begin position="380"/>
        <end position="402"/>
    </location>
</feature>
<feature type="transmembrane region" description="Helical" evidence="1">
    <location>
        <begin position="194"/>
        <end position="213"/>
    </location>
</feature>
<feature type="transmembrane region" description="Helical" evidence="1">
    <location>
        <begin position="320"/>
        <end position="340"/>
    </location>
</feature>
<keyword evidence="1" id="KW-1133">Transmembrane helix</keyword>
<evidence type="ECO:0000313" key="2">
    <source>
        <dbReference type="EMBL" id="SHI04989.1"/>
    </source>
</evidence>
<accession>A0A1M5XZ75</accession>
<evidence type="ECO:0000256" key="1">
    <source>
        <dbReference type="SAM" id="Phobius"/>
    </source>
</evidence>
<dbReference type="OrthoDB" id="1700423at2"/>
<feature type="transmembrane region" description="Helical" evidence="1">
    <location>
        <begin position="290"/>
        <end position="314"/>
    </location>
</feature>
<reference evidence="3" key="1">
    <citation type="submission" date="2016-11" db="EMBL/GenBank/DDBJ databases">
        <authorList>
            <person name="Varghese N."/>
            <person name="Submissions S."/>
        </authorList>
    </citation>
    <scope>NUCLEOTIDE SEQUENCE [LARGE SCALE GENOMIC DNA]</scope>
    <source>
        <strain evidence="3">DSM 3071</strain>
    </source>
</reference>
<keyword evidence="1" id="KW-0812">Transmembrane</keyword>
<evidence type="ECO:0008006" key="4">
    <source>
        <dbReference type="Google" id="ProtNLM"/>
    </source>
</evidence>
<dbReference type="AlphaFoldDB" id="A0A1M5XZ75"/>
<dbReference type="RefSeq" id="WP_073386638.1">
    <property type="nucleotide sequence ID" value="NZ_FQXK01000010.1"/>
</dbReference>
<dbReference type="Proteomes" id="UP000184278">
    <property type="component" value="Unassembled WGS sequence"/>
</dbReference>
<name>A0A1M5XZ75_BUTFI</name>
<dbReference type="STRING" id="1121131.SAMN02745229_01415"/>
<sequence>MRLLWLETKRILKSRLTVCMIMMAVFFSLLMAYVPISFYNCVNPSGDKEYLSGFDALRTMKEIRNDIEGPIEHEDIKAAVKSYQEVTRKYGVDSEYSLPTEGKVETAKYEFLFWRIKEAYGPENGLGANLNTLDVENIDEFYSSISKHLQNNMMLEQKQYPAAQETAIKMFEKVNTPYQYYVGADSTVVDYEELLILIISLCCIVIVAPTFSTDHQTGAYDILRCTRYGRRKLAIIKISSSLIITIGMCILSLSTWGATTLAIWGSNGMQTSIQILFSVINLINLNIGKLMLLLAICGTTMIISCACLSLFISSCASKNMVSLILSLTAFMMPIILGWILPNNIADYVKALFPSGGIGLQNSILLDIIDFKFLNIGSLAIWTPYLVMFFAIIEIPFWIIMTIRNHIS</sequence>
<keyword evidence="1" id="KW-0472">Membrane</keyword>
<feature type="transmembrane region" description="Helical" evidence="1">
    <location>
        <begin position="12"/>
        <end position="34"/>
    </location>
</feature>
<organism evidence="2 3">
    <name type="scientific">Butyrivibrio fibrisolvens DSM 3071</name>
    <dbReference type="NCBI Taxonomy" id="1121131"/>
    <lineage>
        <taxon>Bacteria</taxon>
        <taxon>Bacillati</taxon>
        <taxon>Bacillota</taxon>
        <taxon>Clostridia</taxon>
        <taxon>Lachnospirales</taxon>
        <taxon>Lachnospiraceae</taxon>
        <taxon>Butyrivibrio</taxon>
    </lineage>
</organism>
<keyword evidence="3" id="KW-1185">Reference proteome</keyword>
<gene>
    <name evidence="2" type="ORF">SAMN02745229_01415</name>
</gene>
<dbReference type="GeneID" id="89511498"/>
<dbReference type="EMBL" id="FQXK01000010">
    <property type="protein sequence ID" value="SHI04989.1"/>
    <property type="molecule type" value="Genomic_DNA"/>
</dbReference>
<protein>
    <recommendedName>
        <fullName evidence="4">ABC-2 family transporter protein</fullName>
    </recommendedName>
</protein>
<feature type="transmembrane region" description="Helical" evidence="1">
    <location>
        <begin position="234"/>
        <end position="256"/>
    </location>
</feature>